<keyword evidence="1" id="KW-0963">Cytoplasm</keyword>
<keyword evidence="4" id="KW-0131">Cell cycle</keyword>
<dbReference type="EMBL" id="CP002360">
    <property type="protein sequence ID" value="AEE96637.1"/>
    <property type="molecule type" value="Genomic_DNA"/>
</dbReference>
<dbReference type="PANTHER" id="PTHR34298:SF2">
    <property type="entry name" value="SEGREGATION AND CONDENSATION PROTEIN B"/>
    <property type="match status" value="1"/>
</dbReference>
<dbReference type="SUPFAM" id="SSF46785">
    <property type="entry name" value="Winged helix' DNA-binding domain"/>
    <property type="match status" value="2"/>
</dbReference>
<keyword evidence="3" id="KW-0159">Chromosome partition</keyword>
<dbReference type="GO" id="GO:0051301">
    <property type="term" value="P:cell division"/>
    <property type="evidence" value="ECO:0007669"/>
    <property type="project" value="UniProtKB-KW"/>
</dbReference>
<dbReference type="Gene3D" id="1.10.10.10">
    <property type="entry name" value="Winged helix-like DNA-binding domain superfamily/Winged helix DNA-binding domain"/>
    <property type="match status" value="2"/>
</dbReference>
<accession>F3ZXW7</accession>
<dbReference type="AlphaFoldDB" id="F3ZXW7"/>
<reference evidence="5 6" key="2">
    <citation type="journal article" date="2011" name="Stand. Genomic Sci.">
        <title>Complete genome sequence of Mahella australiensis type strain (50-1 BON).</title>
        <authorList>
            <person name="Sikorski J."/>
            <person name="Teshima H."/>
            <person name="Nolan M."/>
            <person name="Lucas S."/>
            <person name="Hammon N."/>
            <person name="Deshpande S."/>
            <person name="Cheng J.F."/>
            <person name="Pitluck S."/>
            <person name="Liolios K."/>
            <person name="Pagani I."/>
            <person name="Ivanova N."/>
            <person name="Huntemann M."/>
            <person name="Mavromatis K."/>
            <person name="Ovchinikova G."/>
            <person name="Pati A."/>
            <person name="Tapia R."/>
            <person name="Han C."/>
            <person name="Goodwin L."/>
            <person name="Chen A."/>
            <person name="Palaniappan K."/>
            <person name="Land M."/>
            <person name="Hauser L."/>
            <person name="Ngatchou-Djao O.D."/>
            <person name="Rohde M."/>
            <person name="Pukall R."/>
            <person name="Spring S."/>
            <person name="Abt B."/>
            <person name="Goker M."/>
            <person name="Detter J.C."/>
            <person name="Woyke T."/>
            <person name="Bristow J."/>
            <person name="Markowitz V."/>
            <person name="Hugenholtz P."/>
            <person name="Eisen J.A."/>
            <person name="Kyrpides N.C."/>
            <person name="Klenk H.P."/>
            <person name="Lapidus A."/>
        </authorList>
    </citation>
    <scope>NUCLEOTIDE SEQUENCE [LARGE SCALE GENOMIC DNA]</scope>
    <source>
        <strain evidence="6">DSM 15567 / CIP 107919 / 50-1 BON</strain>
    </source>
</reference>
<evidence type="ECO:0000256" key="4">
    <source>
        <dbReference type="ARBA" id="ARBA00023306"/>
    </source>
</evidence>
<evidence type="ECO:0000256" key="3">
    <source>
        <dbReference type="ARBA" id="ARBA00022829"/>
    </source>
</evidence>
<dbReference type="InterPro" id="IPR036390">
    <property type="entry name" value="WH_DNA-bd_sf"/>
</dbReference>
<evidence type="ECO:0000256" key="1">
    <source>
        <dbReference type="ARBA" id="ARBA00022490"/>
    </source>
</evidence>
<dbReference type="HOGENOM" id="CLU_045647_5_3_9"/>
<keyword evidence="2" id="KW-0132">Cell division</keyword>
<protein>
    <submittedName>
        <fullName evidence="5">Chromosome segregation and condensation protein, ScpB</fullName>
    </submittedName>
</protein>
<dbReference type="InterPro" id="IPR005234">
    <property type="entry name" value="ScpB_csome_segregation"/>
</dbReference>
<dbReference type="Pfam" id="PF04079">
    <property type="entry name" value="SMC_ScpB"/>
    <property type="match status" value="1"/>
</dbReference>
<proteinExistence type="predicted"/>
<keyword evidence="6" id="KW-1185">Reference proteome</keyword>
<evidence type="ECO:0000313" key="5">
    <source>
        <dbReference type="EMBL" id="AEE96637.1"/>
    </source>
</evidence>
<dbReference type="Proteomes" id="UP000008457">
    <property type="component" value="Chromosome"/>
</dbReference>
<sequence>MDVYELTAAIEAILFVNGDSVSVKQLTELFDADEQSIYAAIETLQRRYEREDSGICLQRIADSYQMVTKPQMASYIQAFLRPVYKKQMSNAMLETLTVIAYKQPVTKAEIEDIRGVNSDKVISLLLEQGLIKAVGRLSTPGRPIQYGTTDEFLKHFGLSDLKELPKIE</sequence>
<dbReference type="RefSeq" id="WP_013781066.1">
    <property type="nucleotide sequence ID" value="NC_015520.1"/>
</dbReference>
<dbReference type="GO" id="GO:0051304">
    <property type="term" value="P:chromosome separation"/>
    <property type="evidence" value="ECO:0007669"/>
    <property type="project" value="InterPro"/>
</dbReference>
<gene>
    <name evidence="5" type="ordered locus">Mahau_1445</name>
</gene>
<reference evidence="6" key="1">
    <citation type="submission" date="2010-11" db="EMBL/GenBank/DDBJ databases">
        <title>The complete genome of Mahella australiensis DSM 15567.</title>
        <authorList>
            <consortium name="US DOE Joint Genome Institute (JGI-PGF)"/>
            <person name="Lucas S."/>
            <person name="Copeland A."/>
            <person name="Lapidus A."/>
            <person name="Bruce D."/>
            <person name="Goodwin L."/>
            <person name="Pitluck S."/>
            <person name="Kyrpides N."/>
            <person name="Mavromatis K."/>
            <person name="Pagani I."/>
            <person name="Ivanova N."/>
            <person name="Teshima H."/>
            <person name="Brettin T."/>
            <person name="Detter J.C."/>
            <person name="Han C."/>
            <person name="Tapia R."/>
            <person name="Land M."/>
            <person name="Hauser L."/>
            <person name="Markowitz V."/>
            <person name="Cheng J.-F."/>
            <person name="Hugenholtz P."/>
            <person name="Woyke T."/>
            <person name="Wu D."/>
            <person name="Spring S."/>
            <person name="Pukall R."/>
            <person name="Steenblock K."/>
            <person name="Schneider S."/>
            <person name="Klenk H.-P."/>
            <person name="Eisen J.A."/>
        </authorList>
    </citation>
    <scope>NUCLEOTIDE SEQUENCE [LARGE SCALE GENOMIC DNA]</scope>
    <source>
        <strain evidence="6">DSM 15567 / CIP 107919 / 50-1 BON</strain>
    </source>
</reference>
<dbReference type="eggNOG" id="COG1386">
    <property type="taxonomic scope" value="Bacteria"/>
</dbReference>
<dbReference type="PIRSF" id="PIRSF019345">
    <property type="entry name" value="ScpB"/>
    <property type="match status" value="1"/>
</dbReference>
<dbReference type="KEGG" id="mas:Mahau_1445"/>
<dbReference type="NCBIfam" id="TIGR00281">
    <property type="entry name" value="SMC-Scp complex subunit ScpB"/>
    <property type="match status" value="1"/>
</dbReference>
<dbReference type="OrthoDB" id="9806226at2"/>
<dbReference type="InterPro" id="IPR036388">
    <property type="entry name" value="WH-like_DNA-bd_sf"/>
</dbReference>
<organism evidence="5 6">
    <name type="scientific">Mahella australiensis (strain DSM 15567 / CIP 107919 / 50-1 BON)</name>
    <dbReference type="NCBI Taxonomy" id="697281"/>
    <lineage>
        <taxon>Bacteria</taxon>
        <taxon>Bacillati</taxon>
        <taxon>Bacillota</taxon>
        <taxon>Clostridia</taxon>
        <taxon>Thermoanaerobacterales</taxon>
        <taxon>Thermoanaerobacterales Family IV. Incertae Sedis</taxon>
        <taxon>Mahella</taxon>
    </lineage>
</organism>
<dbReference type="STRING" id="697281.Mahau_1445"/>
<evidence type="ECO:0000313" key="6">
    <source>
        <dbReference type="Proteomes" id="UP000008457"/>
    </source>
</evidence>
<dbReference type="PANTHER" id="PTHR34298">
    <property type="entry name" value="SEGREGATION AND CONDENSATION PROTEIN B"/>
    <property type="match status" value="1"/>
</dbReference>
<name>F3ZXW7_MAHA5</name>
<evidence type="ECO:0000256" key="2">
    <source>
        <dbReference type="ARBA" id="ARBA00022618"/>
    </source>
</evidence>